<organism evidence="4 5">
    <name type="scientific">Plectosphaerella plurivora</name>
    <dbReference type="NCBI Taxonomy" id="936078"/>
    <lineage>
        <taxon>Eukaryota</taxon>
        <taxon>Fungi</taxon>
        <taxon>Dikarya</taxon>
        <taxon>Ascomycota</taxon>
        <taxon>Pezizomycotina</taxon>
        <taxon>Sordariomycetes</taxon>
        <taxon>Hypocreomycetidae</taxon>
        <taxon>Glomerellales</taxon>
        <taxon>Plectosphaerellaceae</taxon>
        <taxon>Plectosphaerella</taxon>
    </lineage>
</organism>
<dbReference type="AlphaFoldDB" id="A0A9P8V0P7"/>
<keyword evidence="5" id="KW-1185">Reference proteome</keyword>
<comment type="caution">
    <text evidence="4">The sequence shown here is derived from an EMBL/GenBank/DDBJ whole genome shotgun (WGS) entry which is preliminary data.</text>
</comment>
<reference evidence="4" key="1">
    <citation type="journal article" date="2021" name="Nat. Commun.">
        <title>Genetic determinants of endophytism in the Arabidopsis root mycobiome.</title>
        <authorList>
            <person name="Mesny F."/>
            <person name="Miyauchi S."/>
            <person name="Thiergart T."/>
            <person name="Pickel B."/>
            <person name="Atanasova L."/>
            <person name="Karlsson M."/>
            <person name="Huettel B."/>
            <person name="Barry K.W."/>
            <person name="Haridas S."/>
            <person name="Chen C."/>
            <person name="Bauer D."/>
            <person name="Andreopoulos W."/>
            <person name="Pangilinan J."/>
            <person name="LaButti K."/>
            <person name="Riley R."/>
            <person name="Lipzen A."/>
            <person name="Clum A."/>
            <person name="Drula E."/>
            <person name="Henrissat B."/>
            <person name="Kohler A."/>
            <person name="Grigoriev I.V."/>
            <person name="Martin F.M."/>
            <person name="Hacquard S."/>
        </authorList>
    </citation>
    <scope>NUCLEOTIDE SEQUENCE</scope>
    <source>
        <strain evidence="4">MPI-SDFR-AT-0117</strain>
    </source>
</reference>
<protein>
    <recommendedName>
        <fullName evidence="3">Zn(2)-C6 fungal-type domain-containing protein</fullName>
    </recommendedName>
</protein>
<keyword evidence="2" id="KW-0472">Membrane</keyword>
<evidence type="ECO:0000256" key="2">
    <source>
        <dbReference type="SAM" id="Phobius"/>
    </source>
</evidence>
<accession>A0A9P8V0P7</accession>
<name>A0A9P8V0P7_9PEZI</name>
<dbReference type="EMBL" id="JAGSXJ010000043">
    <property type="protein sequence ID" value="KAH6663269.1"/>
    <property type="molecule type" value="Genomic_DNA"/>
</dbReference>
<feature type="transmembrane region" description="Helical" evidence="2">
    <location>
        <begin position="524"/>
        <end position="543"/>
    </location>
</feature>
<keyword evidence="2" id="KW-0812">Transmembrane</keyword>
<dbReference type="PROSITE" id="PS50048">
    <property type="entry name" value="ZN2_CY6_FUNGAL_2"/>
    <property type="match status" value="1"/>
</dbReference>
<keyword evidence="2" id="KW-1133">Transmembrane helix</keyword>
<dbReference type="GO" id="GO:0000981">
    <property type="term" value="F:DNA-binding transcription factor activity, RNA polymerase II-specific"/>
    <property type="evidence" value="ECO:0007669"/>
    <property type="project" value="InterPro"/>
</dbReference>
<evidence type="ECO:0000256" key="1">
    <source>
        <dbReference type="ARBA" id="ARBA00023242"/>
    </source>
</evidence>
<dbReference type="InterPro" id="IPR001138">
    <property type="entry name" value="Zn2Cys6_DnaBD"/>
</dbReference>
<sequence length="566" mass="63259">MEAAFVVPKRRSRTQKSCTECQRRKQKCIVKANRETCVNCSRRFPPVECVIPPVEKPNHAQMFEGRILQFDDPAVLPAGINLTTLVRRDRVSNCQTSAAGAGRMLPLPRRPGDSKGKTRVIYDPETNMVSIAQDDRVVETFPLRGQSRSLFLDGSGDPDAYFHIQPFGGILTEVNSINSMTIDNSGREAELLHFYVRFVAPNLVSIDGQSQPMVFLKEVLPWMLQSPLFPRIGILMASTTQSLEKGVELAKDSESLAIKSGVLAGVNDLLQGDFGKVSVEVIRSVINLVVMEWFWGADDSMWAHLRGVKHMIGLSNGMRNVNDIVGESIMILTDYEIACCFESELFLQADDPVLEETIPMPTSWPQGFDCPLIPAEAKFINMQRPLGLTAAAAQILDDVRFLVTSITLGEESPTKCPKARSTAAWLHRRLREMPAEQMNDSTPENICIQETIRLSALIHSWSISSLSQISRFEDEEILDQAFTAMRSVSLTTWKNIPGIFLWVMLVAAPNTKQDARGRFIRRKMAVAGLSIGFENFLVGISYLRAFWLVQRWIEGARESVRTPVPA</sequence>
<dbReference type="InterPro" id="IPR036864">
    <property type="entry name" value="Zn2-C6_fun-type_DNA-bd_sf"/>
</dbReference>
<dbReference type="GO" id="GO:0008270">
    <property type="term" value="F:zinc ion binding"/>
    <property type="evidence" value="ECO:0007669"/>
    <property type="project" value="InterPro"/>
</dbReference>
<gene>
    <name evidence="4" type="ORF">F5X68DRAFT_144596</name>
</gene>
<feature type="domain" description="Zn(2)-C6 fungal-type" evidence="3">
    <location>
        <begin position="17"/>
        <end position="51"/>
    </location>
</feature>
<evidence type="ECO:0000313" key="4">
    <source>
        <dbReference type="EMBL" id="KAH6663269.1"/>
    </source>
</evidence>
<evidence type="ECO:0000313" key="5">
    <source>
        <dbReference type="Proteomes" id="UP000770015"/>
    </source>
</evidence>
<dbReference type="SUPFAM" id="SSF57701">
    <property type="entry name" value="Zn2/Cys6 DNA-binding domain"/>
    <property type="match status" value="1"/>
</dbReference>
<dbReference type="Proteomes" id="UP000770015">
    <property type="component" value="Unassembled WGS sequence"/>
</dbReference>
<evidence type="ECO:0000259" key="3">
    <source>
        <dbReference type="PROSITE" id="PS50048"/>
    </source>
</evidence>
<dbReference type="OrthoDB" id="415825at2759"/>
<dbReference type="CDD" id="cd00067">
    <property type="entry name" value="GAL4"/>
    <property type="match status" value="1"/>
</dbReference>
<dbReference type="PANTHER" id="PTHR37540">
    <property type="entry name" value="TRANSCRIPTION FACTOR (ACR-2), PUTATIVE-RELATED-RELATED"/>
    <property type="match status" value="1"/>
</dbReference>
<keyword evidence="1" id="KW-0539">Nucleus</keyword>
<proteinExistence type="predicted"/>
<dbReference type="PANTHER" id="PTHR37540:SF9">
    <property type="entry name" value="ZN(2)-C6 FUNGAL-TYPE DOMAIN-CONTAINING PROTEIN"/>
    <property type="match status" value="1"/>
</dbReference>